<evidence type="ECO:0000313" key="2">
    <source>
        <dbReference type="Proteomes" id="UP001732700"/>
    </source>
</evidence>
<keyword evidence="2" id="KW-1185">Reference proteome</keyword>
<evidence type="ECO:0000313" key="1">
    <source>
        <dbReference type="EnsemblPlants" id="AVESA.00010b.r2.5DG0935560.1.CDS.1"/>
    </source>
</evidence>
<dbReference type="Proteomes" id="UP001732700">
    <property type="component" value="Chromosome 5D"/>
</dbReference>
<reference evidence="1" key="1">
    <citation type="submission" date="2021-05" db="EMBL/GenBank/DDBJ databases">
        <authorList>
            <person name="Scholz U."/>
            <person name="Mascher M."/>
            <person name="Fiebig A."/>
        </authorList>
    </citation>
    <scope>NUCLEOTIDE SEQUENCE [LARGE SCALE GENOMIC DNA]</scope>
</reference>
<proteinExistence type="predicted"/>
<accession>A0ACD5Y3G3</accession>
<protein>
    <submittedName>
        <fullName evidence="1">Uncharacterized protein</fullName>
    </submittedName>
</protein>
<organism evidence="1 2">
    <name type="scientific">Avena sativa</name>
    <name type="common">Oat</name>
    <dbReference type="NCBI Taxonomy" id="4498"/>
    <lineage>
        <taxon>Eukaryota</taxon>
        <taxon>Viridiplantae</taxon>
        <taxon>Streptophyta</taxon>
        <taxon>Embryophyta</taxon>
        <taxon>Tracheophyta</taxon>
        <taxon>Spermatophyta</taxon>
        <taxon>Magnoliopsida</taxon>
        <taxon>Liliopsida</taxon>
        <taxon>Poales</taxon>
        <taxon>Poaceae</taxon>
        <taxon>BOP clade</taxon>
        <taxon>Pooideae</taxon>
        <taxon>Poodae</taxon>
        <taxon>Poeae</taxon>
        <taxon>Poeae Chloroplast Group 1 (Aveneae type)</taxon>
        <taxon>Aveninae</taxon>
        <taxon>Avena</taxon>
    </lineage>
</organism>
<name>A0ACD5Y3G3_AVESA</name>
<dbReference type="EnsemblPlants" id="AVESA.00010b.r2.5DG0935560.1">
    <property type="protein sequence ID" value="AVESA.00010b.r2.5DG0935560.1.CDS.1"/>
    <property type="gene ID" value="AVESA.00010b.r2.5DG0935560"/>
</dbReference>
<reference evidence="1" key="2">
    <citation type="submission" date="2025-09" db="UniProtKB">
        <authorList>
            <consortium name="EnsemblPlants"/>
        </authorList>
    </citation>
    <scope>IDENTIFICATION</scope>
</reference>
<sequence length="274" mass="31495">MPPKASSRASFDGDELQELRSLRQEMNETCRDNEDLRLEVGQIREEISVMNQKQTDIVIAVTEMNSAVGNIGTQLATMSSAINSLKKVSTDSAPLPTKQTTDIQKSPTFQQYQHQQHEQLTEALRQRLLVEQEKTQYIDLLTCPKLPAINTARRSAPPGFANIDRIHTNKKVSTPAFHTFNQNKTKVDQMWKGYARDYEKEMRTQFFKSITKGPRMDFPRFDGDNPVGWIRQCEKYFQMAAAPEEYKVHLAQLYFIGPADVWLRRSGLHKQQLS</sequence>